<evidence type="ECO:0000313" key="2">
    <source>
        <dbReference type="EMBL" id="SLN21683.1"/>
    </source>
</evidence>
<name>A0A1Y5RNF2_9RHOB</name>
<sequence length="172" mass="18423">MTTMDVPETERGHARIFAVELAGEEAAAFDDPEIIARALGIEDLPHGQYEYFPVSNLDGLGLAGYLTEGLGIATESVRADRARLNAVRGHVLIVLSAGVRGRTLRPVSPLRWIGTYAEPVTIAPMEKLRSESAEGLIGDPKPRPSDAAMSGRIAMLALLVLLLLVILMVVIA</sequence>
<keyword evidence="1" id="KW-1133">Transmembrane helix</keyword>
<dbReference type="RefSeq" id="WP_143535424.1">
    <property type="nucleotide sequence ID" value="NZ_FWFZ01000002.1"/>
</dbReference>
<dbReference type="AlphaFoldDB" id="A0A1Y5RNF2"/>
<keyword evidence="1" id="KW-0472">Membrane</keyword>
<accession>A0A1Y5RNF2</accession>
<evidence type="ECO:0000313" key="3">
    <source>
        <dbReference type="Proteomes" id="UP000193900"/>
    </source>
</evidence>
<evidence type="ECO:0000256" key="1">
    <source>
        <dbReference type="SAM" id="Phobius"/>
    </source>
</evidence>
<keyword evidence="3" id="KW-1185">Reference proteome</keyword>
<keyword evidence="1" id="KW-0812">Transmembrane</keyword>
<gene>
    <name evidence="2" type="ORF">ROA7023_00582</name>
</gene>
<organism evidence="2 3">
    <name type="scientific">Roseisalinus antarcticus</name>
    <dbReference type="NCBI Taxonomy" id="254357"/>
    <lineage>
        <taxon>Bacteria</taxon>
        <taxon>Pseudomonadati</taxon>
        <taxon>Pseudomonadota</taxon>
        <taxon>Alphaproteobacteria</taxon>
        <taxon>Rhodobacterales</taxon>
        <taxon>Roseobacteraceae</taxon>
        <taxon>Roseisalinus</taxon>
    </lineage>
</organism>
<dbReference type="OrthoDB" id="7875742at2"/>
<proteinExistence type="predicted"/>
<dbReference type="Proteomes" id="UP000193900">
    <property type="component" value="Unassembled WGS sequence"/>
</dbReference>
<reference evidence="2 3" key="1">
    <citation type="submission" date="2017-03" db="EMBL/GenBank/DDBJ databases">
        <authorList>
            <person name="Afonso C.L."/>
            <person name="Miller P.J."/>
            <person name="Scott M.A."/>
            <person name="Spackman E."/>
            <person name="Goraichik I."/>
            <person name="Dimitrov K.M."/>
            <person name="Suarez D.L."/>
            <person name="Swayne D.E."/>
        </authorList>
    </citation>
    <scope>NUCLEOTIDE SEQUENCE [LARGE SCALE GENOMIC DNA]</scope>
    <source>
        <strain evidence="2 3">CECT 7023</strain>
    </source>
</reference>
<protein>
    <submittedName>
        <fullName evidence="2">Uncharacterized protein</fullName>
    </submittedName>
</protein>
<feature type="transmembrane region" description="Helical" evidence="1">
    <location>
        <begin position="153"/>
        <end position="171"/>
    </location>
</feature>
<dbReference type="EMBL" id="FWFZ01000002">
    <property type="protein sequence ID" value="SLN21683.1"/>
    <property type="molecule type" value="Genomic_DNA"/>
</dbReference>